<evidence type="ECO:0000313" key="1">
    <source>
        <dbReference type="EMBL" id="KAE9011676.1"/>
    </source>
</evidence>
<dbReference type="OrthoDB" id="411785at2759"/>
<name>A0A6A3KW50_9STRA</name>
<dbReference type="Proteomes" id="UP000435112">
    <property type="component" value="Unassembled WGS sequence"/>
</dbReference>
<organism evidence="1 2">
    <name type="scientific">Phytophthora rubi</name>
    <dbReference type="NCBI Taxonomy" id="129364"/>
    <lineage>
        <taxon>Eukaryota</taxon>
        <taxon>Sar</taxon>
        <taxon>Stramenopiles</taxon>
        <taxon>Oomycota</taxon>
        <taxon>Peronosporomycetes</taxon>
        <taxon>Peronosporales</taxon>
        <taxon>Peronosporaceae</taxon>
        <taxon>Phytophthora</taxon>
    </lineage>
</organism>
<accession>A0A6A3KW50</accession>
<evidence type="ECO:0000313" key="2">
    <source>
        <dbReference type="Proteomes" id="UP000435112"/>
    </source>
</evidence>
<gene>
    <name evidence="1" type="ORF">PR002_g15005</name>
</gene>
<dbReference type="InterPro" id="IPR029063">
    <property type="entry name" value="SAM-dependent_MTases_sf"/>
</dbReference>
<protein>
    <submittedName>
        <fullName evidence="1">Uncharacterized protein</fullName>
    </submittedName>
</protein>
<sequence length="174" mass="19693">MREVSCRTEGVYSAMSASGARVIDEMRRKQPALRWQVVDKGVMAFLPPFRNNWSENPCLWKSSARLGDYVSLRPGLQALLGLPGDAPASLLRRLKTKLARLIDEMRRKQLALYWVVMDMRDMRSLGDVSIDLVVDEGAQDPLMTKDTPAGRQDATRMLRKVHRVLAPCGRYCCV</sequence>
<dbReference type="EMBL" id="QXFU01001068">
    <property type="protein sequence ID" value="KAE9011676.1"/>
    <property type="molecule type" value="Genomic_DNA"/>
</dbReference>
<dbReference type="AlphaFoldDB" id="A0A6A3KW50"/>
<proteinExistence type="predicted"/>
<dbReference type="Gene3D" id="3.40.50.150">
    <property type="entry name" value="Vaccinia Virus protein VP39"/>
    <property type="match status" value="1"/>
</dbReference>
<reference evidence="1 2" key="1">
    <citation type="submission" date="2018-09" db="EMBL/GenBank/DDBJ databases">
        <title>Genomic investigation of the strawberry pathogen Phytophthora fragariae indicates pathogenicity is determined by transcriptional variation in three key races.</title>
        <authorList>
            <person name="Adams T.M."/>
            <person name="Armitage A.D."/>
            <person name="Sobczyk M.K."/>
            <person name="Bates H.J."/>
            <person name="Dunwell J.M."/>
            <person name="Nellist C.F."/>
            <person name="Harrison R.J."/>
        </authorList>
    </citation>
    <scope>NUCLEOTIDE SEQUENCE [LARGE SCALE GENOMIC DNA]</scope>
    <source>
        <strain evidence="1 2">SCRP324</strain>
    </source>
</reference>
<dbReference type="SUPFAM" id="SSF53335">
    <property type="entry name" value="S-adenosyl-L-methionine-dependent methyltransferases"/>
    <property type="match status" value="1"/>
</dbReference>
<comment type="caution">
    <text evidence="1">The sequence shown here is derived from an EMBL/GenBank/DDBJ whole genome shotgun (WGS) entry which is preliminary data.</text>
</comment>